<keyword evidence="4" id="KW-1185">Reference proteome</keyword>
<evidence type="ECO:0000313" key="4">
    <source>
        <dbReference type="Proteomes" id="UP001203338"/>
    </source>
</evidence>
<organism evidence="3 4">
    <name type="scientific">Parendozoicomonas callyspongiae</name>
    <dbReference type="NCBI Taxonomy" id="2942213"/>
    <lineage>
        <taxon>Bacteria</taxon>
        <taxon>Pseudomonadati</taxon>
        <taxon>Pseudomonadota</taxon>
        <taxon>Gammaproteobacteria</taxon>
        <taxon>Oceanospirillales</taxon>
        <taxon>Endozoicomonadaceae</taxon>
        <taxon>Parendozoicomonas</taxon>
    </lineage>
</organism>
<feature type="domain" description="Aminoglycoside phosphotransferase" evidence="2">
    <location>
        <begin position="87"/>
        <end position="299"/>
    </location>
</feature>
<dbReference type="Gene3D" id="3.30.200.20">
    <property type="entry name" value="Phosphorylase Kinase, domain 1"/>
    <property type="match status" value="1"/>
</dbReference>
<dbReference type="Pfam" id="PF01636">
    <property type="entry name" value="APH"/>
    <property type="match status" value="1"/>
</dbReference>
<dbReference type="EMBL" id="JAMFLX010000043">
    <property type="protein sequence ID" value="MCL6272055.1"/>
    <property type="molecule type" value="Genomic_DNA"/>
</dbReference>
<dbReference type="InterPro" id="IPR052077">
    <property type="entry name" value="CcrZ_PhaseVar_Mediator"/>
</dbReference>
<dbReference type="PANTHER" id="PTHR40086">
    <property type="entry name" value="PHOSPHOTRANSFERASE YTMP-RELATED"/>
    <property type="match status" value="1"/>
</dbReference>
<keyword evidence="3" id="KW-0418">Kinase</keyword>
<evidence type="ECO:0000313" key="3">
    <source>
        <dbReference type="EMBL" id="MCL6272055.1"/>
    </source>
</evidence>
<keyword evidence="3" id="KW-0808">Transferase</keyword>
<sequence>MLSKAGAQQPPSPQSVRKDQLHTPPAADQTFLPSGSQKAALLEQEKKDIFERKASRYDKPSNLTPEQFQALLKTFHIEEEDFEWLGPVSGGLTNSNFKFTVTSGPEAGNHFFLRIPGENTETVINRSQEKKHIDMVETLDLDVPNIFFDCESGMKVTRFIDVNSLNQSTVFQNRAAIIALLHKLHKLPAEGAGASPFDYPNKLKLYEQQAGAHLNLTFPEYREIRPKVLALLKQHCRDAGQCLCHNDLVPDNFLSHQDRLLLIDWEYSGLNDPFFDLASCALESNLNEQQTIDFLADYLGQEPSRSEIQRLRCWQIAQDLLWSAWSAWKISTGVDYREYGQERFQRAIKMLSIFPPPQTKDR</sequence>
<dbReference type="RefSeq" id="WP_249701734.1">
    <property type="nucleotide sequence ID" value="NZ_JAMFLX010000043.1"/>
</dbReference>
<reference evidence="3 4" key="1">
    <citation type="submission" date="2022-05" db="EMBL/GenBank/DDBJ databases">
        <authorList>
            <person name="Park J.-S."/>
        </authorList>
    </citation>
    <scope>NUCLEOTIDE SEQUENCE [LARGE SCALE GENOMIC DNA]</scope>
    <source>
        <strain evidence="3 4">2012CJ34-2</strain>
    </source>
</reference>
<evidence type="ECO:0000256" key="1">
    <source>
        <dbReference type="SAM" id="MobiDB-lite"/>
    </source>
</evidence>
<name>A0ABT0PL08_9GAMM</name>
<dbReference type="Gene3D" id="3.90.1200.10">
    <property type="match status" value="1"/>
</dbReference>
<dbReference type="PANTHER" id="PTHR40086:SF1">
    <property type="entry name" value="CELL CYCLE REGULATOR CCRZ"/>
    <property type="match status" value="1"/>
</dbReference>
<dbReference type="SUPFAM" id="SSF56112">
    <property type="entry name" value="Protein kinase-like (PK-like)"/>
    <property type="match status" value="1"/>
</dbReference>
<gene>
    <name evidence="3" type="ORF">M3P05_19210</name>
</gene>
<dbReference type="InterPro" id="IPR002575">
    <property type="entry name" value="Aminoglycoside_PTrfase"/>
</dbReference>
<proteinExistence type="predicted"/>
<dbReference type="GO" id="GO:0016301">
    <property type="term" value="F:kinase activity"/>
    <property type="evidence" value="ECO:0007669"/>
    <property type="project" value="UniProtKB-KW"/>
</dbReference>
<dbReference type="CDD" id="cd05151">
    <property type="entry name" value="ChoK-like"/>
    <property type="match status" value="1"/>
</dbReference>
<dbReference type="InterPro" id="IPR011009">
    <property type="entry name" value="Kinase-like_dom_sf"/>
</dbReference>
<feature type="region of interest" description="Disordered" evidence="1">
    <location>
        <begin position="1"/>
        <end position="35"/>
    </location>
</feature>
<comment type="caution">
    <text evidence="3">The sequence shown here is derived from an EMBL/GenBank/DDBJ whole genome shotgun (WGS) entry which is preliminary data.</text>
</comment>
<accession>A0ABT0PL08</accession>
<dbReference type="Proteomes" id="UP001203338">
    <property type="component" value="Unassembled WGS sequence"/>
</dbReference>
<protein>
    <submittedName>
        <fullName evidence="3">Choline kinase family protein</fullName>
    </submittedName>
</protein>
<evidence type="ECO:0000259" key="2">
    <source>
        <dbReference type="Pfam" id="PF01636"/>
    </source>
</evidence>